<gene>
    <name evidence="2" type="ORF">ACFOGJ_23590</name>
</gene>
<name>A0ABV7L6Q9_9PROT</name>
<reference evidence="3" key="1">
    <citation type="journal article" date="2019" name="Int. J. Syst. Evol. Microbiol.">
        <title>The Global Catalogue of Microorganisms (GCM) 10K type strain sequencing project: providing services to taxonomists for standard genome sequencing and annotation.</title>
        <authorList>
            <consortium name="The Broad Institute Genomics Platform"/>
            <consortium name="The Broad Institute Genome Sequencing Center for Infectious Disease"/>
            <person name="Wu L."/>
            <person name="Ma J."/>
        </authorList>
    </citation>
    <scope>NUCLEOTIDE SEQUENCE [LARGE SCALE GENOMIC DNA]</scope>
    <source>
        <strain evidence="3">KCTC 42964</strain>
    </source>
</reference>
<dbReference type="SUPFAM" id="SSF53187">
    <property type="entry name" value="Zn-dependent exopeptidases"/>
    <property type="match status" value="1"/>
</dbReference>
<dbReference type="Gene3D" id="3.40.630.40">
    <property type="entry name" value="Zn-dependent exopeptidases"/>
    <property type="match status" value="1"/>
</dbReference>
<dbReference type="EMBL" id="JBHRTR010000037">
    <property type="protein sequence ID" value="MFC3230254.1"/>
    <property type="molecule type" value="Genomic_DNA"/>
</dbReference>
<evidence type="ECO:0000313" key="2">
    <source>
        <dbReference type="EMBL" id="MFC3230254.1"/>
    </source>
</evidence>
<keyword evidence="3" id="KW-1185">Reference proteome</keyword>
<dbReference type="Pfam" id="PF05013">
    <property type="entry name" value="FGase"/>
    <property type="match status" value="1"/>
</dbReference>
<accession>A0ABV7L6Q9</accession>
<feature type="region of interest" description="Disordered" evidence="1">
    <location>
        <begin position="95"/>
        <end position="114"/>
    </location>
</feature>
<protein>
    <submittedName>
        <fullName evidence="2">N-formylglutamate amidohydrolase</fullName>
    </submittedName>
</protein>
<dbReference type="InterPro" id="IPR007709">
    <property type="entry name" value="N-FG_amidohydro"/>
</dbReference>
<dbReference type="Proteomes" id="UP001595528">
    <property type="component" value="Unassembled WGS sequence"/>
</dbReference>
<dbReference type="RefSeq" id="WP_379905254.1">
    <property type="nucleotide sequence ID" value="NZ_JBHRTR010000037.1"/>
</dbReference>
<dbReference type="InterPro" id="IPR011227">
    <property type="entry name" value="UCP029730"/>
</dbReference>
<comment type="caution">
    <text evidence="2">The sequence shown here is derived from an EMBL/GenBank/DDBJ whole genome shotgun (WGS) entry which is preliminary data.</text>
</comment>
<evidence type="ECO:0000256" key="1">
    <source>
        <dbReference type="SAM" id="MobiDB-lite"/>
    </source>
</evidence>
<proteinExistence type="predicted"/>
<sequence length="274" mass="29701">MERIPDTGRPAAAQDSPFTCLAPDGGARFVLVCDHASRALPPEAGSLGLDPAELHRHIAWDIGAADVTRALSAELDAPAVLSGYSRLLVDCNRAEDDPSRFPEQSDGTAVPGNAGLSAAEKARRNRLYAAPYHDAVAGMIARAEARLGHPPAIVSVHSFTPVFQGRERPWHVGILWNEVDGRLANPVMDLLRADDGLCVGDNQPYSARQPEGLTMRRHAEMPGLPHVLFELRQDLIDTRDGATAWAHRLALVLRRSLELYPPPFSRLASGDEPV</sequence>
<evidence type="ECO:0000313" key="3">
    <source>
        <dbReference type="Proteomes" id="UP001595528"/>
    </source>
</evidence>
<organism evidence="2 3">
    <name type="scientific">Marinibaculum pumilum</name>
    <dbReference type="NCBI Taxonomy" id="1766165"/>
    <lineage>
        <taxon>Bacteria</taxon>
        <taxon>Pseudomonadati</taxon>
        <taxon>Pseudomonadota</taxon>
        <taxon>Alphaproteobacteria</taxon>
        <taxon>Rhodospirillales</taxon>
        <taxon>Rhodospirillaceae</taxon>
        <taxon>Marinibaculum</taxon>
    </lineage>
</organism>
<dbReference type="PIRSF" id="PIRSF029730">
    <property type="entry name" value="UCP029730"/>
    <property type="match status" value="1"/>
</dbReference>